<keyword evidence="5 9" id="KW-0067">ATP-binding</keyword>
<dbReference type="GO" id="GO:0005829">
    <property type="term" value="C:cytosol"/>
    <property type="evidence" value="ECO:0007669"/>
    <property type="project" value="TreeGrafter"/>
</dbReference>
<comment type="activity regulation">
    <text evidence="9">Activated by a monovalent cation that binds near, but not in, the active site. The most likely occupant of the site in vivo is potassium. Ion binding induces a conformational change that may alter substrate affinity.</text>
</comment>
<keyword evidence="7 9" id="KW-0630">Potassium</keyword>
<evidence type="ECO:0000256" key="1">
    <source>
        <dbReference type="ARBA" id="ARBA00022679"/>
    </source>
</evidence>
<feature type="active site" description="Proton acceptor" evidence="9">
    <location>
        <position position="258"/>
    </location>
</feature>
<feature type="binding site" evidence="9">
    <location>
        <position position="185"/>
    </location>
    <ligand>
        <name>ATP</name>
        <dbReference type="ChEBI" id="CHEBI:30616"/>
    </ligand>
</feature>
<evidence type="ECO:0000256" key="9">
    <source>
        <dbReference type="HAMAP-Rule" id="MF_03215"/>
    </source>
</evidence>
<dbReference type="PANTHER" id="PTHR10584">
    <property type="entry name" value="SUGAR KINASE"/>
    <property type="match status" value="1"/>
</dbReference>
<name>A0AB39ZHF1_DROSZ</name>
<keyword evidence="9" id="KW-0539">Nucleus</keyword>
<dbReference type="GO" id="GO:0019303">
    <property type="term" value="P:D-ribose catabolic process"/>
    <property type="evidence" value="ECO:0007669"/>
    <property type="project" value="UniProtKB-UniRule"/>
</dbReference>
<organism evidence="12 13">
    <name type="scientific">Drosophila suzukii</name>
    <name type="common">Spotted-wing drosophila fruit fly</name>
    <dbReference type="NCBI Taxonomy" id="28584"/>
    <lineage>
        <taxon>Eukaryota</taxon>
        <taxon>Metazoa</taxon>
        <taxon>Ecdysozoa</taxon>
        <taxon>Arthropoda</taxon>
        <taxon>Hexapoda</taxon>
        <taxon>Insecta</taxon>
        <taxon>Pterygota</taxon>
        <taxon>Neoptera</taxon>
        <taxon>Endopterygota</taxon>
        <taxon>Diptera</taxon>
        <taxon>Brachycera</taxon>
        <taxon>Muscomorpha</taxon>
        <taxon>Ephydroidea</taxon>
        <taxon>Drosophilidae</taxon>
        <taxon>Drosophila</taxon>
        <taxon>Sophophora</taxon>
    </lineage>
</organism>
<gene>
    <name evidence="13" type="primary">LOC108014108</name>
</gene>
<evidence type="ECO:0000256" key="3">
    <source>
        <dbReference type="ARBA" id="ARBA00022741"/>
    </source>
</evidence>
<dbReference type="InterPro" id="IPR011877">
    <property type="entry name" value="Ribokinase"/>
</dbReference>
<dbReference type="HAMAP" id="MF_01987">
    <property type="entry name" value="Ribokinase"/>
    <property type="match status" value="1"/>
</dbReference>
<comment type="similarity">
    <text evidence="9">Belongs to the carbohydrate kinase PfkB family. Ribokinase subfamily.</text>
</comment>
<dbReference type="InterPro" id="IPR029056">
    <property type="entry name" value="Ribokinase-like"/>
</dbReference>
<dbReference type="CDD" id="cd01174">
    <property type="entry name" value="ribokinase"/>
    <property type="match status" value="1"/>
</dbReference>
<dbReference type="GeneID" id="108014108"/>
<comment type="pathway">
    <text evidence="9">Carbohydrate metabolism; D-ribose degradation; D-ribose 5-phosphate from beta-D-ribopyranose: step 2/2.</text>
</comment>
<dbReference type="PANTHER" id="PTHR10584:SF166">
    <property type="entry name" value="RIBOKINASE"/>
    <property type="match status" value="1"/>
</dbReference>
<evidence type="ECO:0000313" key="13">
    <source>
        <dbReference type="RefSeq" id="XP_016935625.3"/>
    </source>
</evidence>
<feature type="binding site" evidence="9">
    <location>
        <position position="254"/>
    </location>
    <ligand>
        <name>K(+)</name>
        <dbReference type="ChEBI" id="CHEBI:29103"/>
    </ligand>
</feature>
<dbReference type="Pfam" id="PF00294">
    <property type="entry name" value="PfkB"/>
    <property type="match status" value="1"/>
</dbReference>
<dbReference type="AlphaFoldDB" id="A0AB39ZHF1"/>
<feature type="binding site" evidence="9">
    <location>
        <position position="299"/>
    </location>
    <ligand>
        <name>K(+)</name>
        <dbReference type="ChEBI" id="CHEBI:29103"/>
    </ligand>
</feature>
<comment type="cofactor">
    <cofactor evidence="9">
        <name>Mg(2+)</name>
        <dbReference type="ChEBI" id="CHEBI:18420"/>
    </cofactor>
    <text evidence="9">Requires a divalent cation, most likely magnesium in vivo, as an electrophilic catalyst to aid phosphoryl group transfer. It is the chelate of the metal and the nucleotide that is the actual substrate.</text>
</comment>
<comment type="function">
    <text evidence="9">Catalyzes the phosphorylation of ribose at O-5 in a reaction requiring ATP and magnesium. The resulting D-ribose-5-phosphate can then be used either for sythesis of nucleotides, histidine, and tryptophan, or as a component of the pentose phosphate pathway.</text>
</comment>
<dbReference type="GO" id="GO:0004747">
    <property type="term" value="F:ribokinase activity"/>
    <property type="evidence" value="ECO:0007669"/>
    <property type="project" value="UniProtKB-UniRule"/>
</dbReference>
<keyword evidence="3 9" id="KW-0547">Nucleotide-binding</keyword>
<keyword evidence="9" id="KW-0963">Cytoplasm</keyword>
<keyword evidence="4 9" id="KW-0418">Kinase</keyword>
<feature type="domain" description="Carbohydrate kinase PfkB" evidence="11">
    <location>
        <begin position="6"/>
        <end position="301"/>
    </location>
</feature>
<feature type="binding site" evidence="9">
    <location>
        <begin position="42"/>
        <end position="46"/>
    </location>
    <ligand>
        <name>substrate</name>
    </ligand>
</feature>
<feature type="compositionally biased region" description="Pro residues" evidence="10">
    <location>
        <begin position="358"/>
        <end position="398"/>
    </location>
</feature>
<comment type="subunit">
    <text evidence="9">Homodimer.</text>
</comment>
<sequence length="435" mass="46082">MGKSLDVVVFGSANIEYITYVAELPKPGELVAGTYMETCFGGKGANQCVAAAKLGGSTALVAKLGKDESGDDYLRHLQQHEVDVQHVEQVKNNTTGMSEIAVSDEGEHYKINVAGANALLTGKDVSRAKKTFQAAKVLLCQLEADMNATMCALRQFKGVSILHMSPLRKDIPGAMVVLPSILVVNQEAAARLTEVEEVKTLEQAREAADNLIEQGAKCVIITMGDQGAVFMSKKNRDMCTHVPASDVPHLADSSGAGDAFLGSLAYHIARFPKLTTEHHISAANSCAAYSLGRRGTQPSFPGRESAKNDLCYMTPTFNVIPPPNPETEKEPEEDAAAAATVPPVPPPEEPPELVAEEAPPPPPPPPEEPVAEAAPPPPPPPPPEEPVAEAAPPPPPPEEPPKAVETAEEPQKAEETSKEPAKPVETANEPPSNKT</sequence>
<feature type="binding site" evidence="9">
    <location>
        <position position="143"/>
    </location>
    <ligand>
        <name>substrate</name>
    </ligand>
</feature>
<comment type="caution">
    <text evidence="9">Lacks conserved residue(s) required for the propagation of feature annotation.</text>
</comment>
<evidence type="ECO:0000256" key="8">
    <source>
        <dbReference type="ARBA" id="ARBA00023277"/>
    </source>
</evidence>
<evidence type="ECO:0000259" key="11">
    <source>
        <dbReference type="Pfam" id="PF00294"/>
    </source>
</evidence>
<evidence type="ECO:0000256" key="5">
    <source>
        <dbReference type="ARBA" id="ARBA00022840"/>
    </source>
</evidence>
<feature type="binding site" evidence="9">
    <location>
        <position position="252"/>
    </location>
    <ligand>
        <name>K(+)</name>
        <dbReference type="ChEBI" id="CHEBI:29103"/>
    </ligand>
</feature>
<dbReference type="InterPro" id="IPR011611">
    <property type="entry name" value="PfkB_dom"/>
</dbReference>
<feature type="binding site" evidence="9">
    <location>
        <position position="258"/>
    </location>
    <ligand>
        <name>substrate</name>
    </ligand>
</feature>
<dbReference type="RefSeq" id="XP_016935625.3">
    <property type="nucleotide sequence ID" value="XM_017080136.4"/>
</dbReference>
<feature type="binding site" evidence="9">
    <location>
        <begin position="257"/>
        <end position="258"/>
    </location>
    <ligand>
        <name>ATP</name>
        <dbReference type="ChEBI" id="CHEBI:30616"/>
    </ligand>
</feature>
<dbReference type="SUPFAM" id="SSF53613">
    <property type="entry name" value="Ribokinase-like"/>
    <property type="match status" value="1"/>
</dbReference>
<keyword evidence="2 9" id="KW-0479">Metal-binding</keyword>
<reference evidence="12" key="1">
    <citation type="submission" date="2025-05" db="UniProtKB">
        <authorList>
            <consortium name="RefSeq"/>
        </authorList>
    </citation>
    <scope>NUCLEOTIDE SEQUENCE [LARGE SCALE GENOMIC DNA]</scope>
</reference>
<feature type="binding site" evidence="9">
    <location>
        <begin position="222"/>
        <end position="227"/>
    </location>
    <ligand>
        <name>ATP</name>
        <dbReference type="ChEBI" id="CHEBI:30616"/>
    </ligand>
</feature>
<feature type="binding site" evidence="9">
    <location>
        <position position="284"/>
    </location>
    <ligand>
        <name>ATP</name>
        <dbReference type="ChEBI" id="CHEBI:30616"/>
    </ligand>
</feature>
<reference evidence="13" key="2">
    <citation type="submission" date="2025-08" db="UniProtKB">
        <authorList>
            <consortium name="RefSeq"/>
        </authorList>
    </citation>
    <scope>IDENTIFICATION</scope>
</reference>
<feature type="binding site" evidence="9">
    <location>
        <position position="295"/>
    </location>
    <ligand>
        <name>K(+)</name>
        <dbReference type="ChEBI" id="CHEBI:29103"/>
    </ligand>
</feature>
<feature type="region of interest" description="Disordered" evidence="10">
    <location>
        <begin position="314"/>
        <end position="435"/>
    </location>
</feature>
<dbReference type="PRINTS" id="PR00990">
    <property type="entry name" value="RIBOKINASE"/>
</dbReference>
<keyword evidence="12" id="KW-1185">Reference proteome</keyword>
<dbReference type="GO" id="GO:0005524">
    <property type="term" value="F:ATP binding"/>
    <property type="evidence" value="ECO:0007669"/>
    <property type="project" value="UniProtKB-UniRule"/>
</dbReference>
<comment type="catalytic activity">
    <reaction evidence="9">
        <text>D-ribose + ATP = D-ribose 5-phosphate + ADP + H(+)</text>
        <dbReference type="Rhea" id="RHEA:13697"/>
        <dbReference type="ChEBI" id="CHEBI:15378"/>
        <dbReference type="ChEBI" id="CHEBI:30616"/>
        <dbReference type="ChEBI" id="CHEBI:47013"/>
        <dbReference type="ChEBI" id="CHEBI:78346"/>
        <dbReference type="ChEBI" id="CHEBI:456216"/>
        <dbReference type="EC" id="2.7.1.15"/>
    </reaction>
</comment>
<feature type="compositionally biased region" description="Basic and acidic residues" evidence="10">
    <location>
        <begin position="409"/>
        <end position="422"/>
    </location>
</feature>
<feature type="binding site" evidence="9">
    <location>
        <position position="290"/>
    </location>
    <ligand>
        <name>K(+)</name>
        <dbReference type="ChEBI" id="CHEBI:29103"/>
    </ligand>
</feature>
<evidence type="ECO:0000256" key="6">
    <source>
        <dbReference type="ARBA" id="ARBA00022842"/>
    </source>
</evidence>
<evidence type="ECO:0000256" key="10">
    <source>
        <dbReference type="SAM" id="MobiDB-lite"/>
    </source>
</evidence>
<dbReference type="GO" id="GO:0005634">
    <property type="term" value="C:nucleus"/>
    <property type="evidence" value="ECO:0007669"/>
    <property type="project" value="UniProtKB-SubCell"/>
</dbReference>
<dbReference type="Proteomes" id="UP001652628">
    <property type="component" value="Chromosome 2L"/>
</dbReference>
<proteinExistence type="inferred from homology"/>
<protein>
    <recommendedName>
        <fullName evidence="9">Ribokinase</fullName>
        <shortName evidence="9">RK</shortName>
        <ecNumber evidence="9">2.7.1.15</ecNumber>
    </recommendedName>
</protein>
<dbReference type="Gene3D" id="3.40.1190.20">
    <property type="match status" value="1"/>
</dbReference>
<feature type="binding site" evidence="9">
    <location>
        <position position="293"/>
    </location>
    <ligand>
        <name>K(+)</name>
        <dbReference type="ChEBI" id="CHEBI:29103"/>
    </ligand>
</feature>
<evidence type="ECO:0000313" key="12">
    <source>
        <dbReference type="Proteomes" id="UP001652628"/>
    </source>
</evidence>
<comment type="subcellular location">
    <subcellularLocation>
        <location evidence="9">Cytoplasm</location>
    </subcellularLocation>
    <subcellularLocation>
        <location evidence="9">Nucleus</location>
    </subcellularLocation>
</comment>
<evidence type="ECO:0000256" key="7">
    <source>
        <dbReference type="ARBA" id="ARBA00022958"/>
    </source>
</evidence>
<dbReference type="EC" id="2.7.1.15" evidence="9"/>
<evidence type="ECO:0000256" key="4">
    <source>
        <dbReference type="ARBA" id="ARBA00022777"/>
    </source>
</evidence>
<keyword evidence="1 9" id="KW-0808">Transferase</keyword>
<evidence type="ECO:0000256" key="2">
    <source>
        <dbReference type="ARBA" id="ARBA00022723"/>
    </source>
</evidence>
<accession>A0AB39ZHF1</accession>
<dbReference type="GO" id="GO:0046872">
    <property type="term" value="F:metal ion binding"/>
    <property type="evidence" value="ECO:0007669"/>
    <property type="project" value="UniProtKB-KW"/>
</dbReference>
<keyword evidence="8 9" id="KW-0119">Carbohydrate metabolism</keyword>
<keyword evidence="6 9" id="KW-0460">Magnesium</keyword>
<dbReference type="InterPro" id="IPR002139">
    <property type="entry name" value="Ribo/fructo_kinase"/>
</dbReference>